<name>A0AAD2AJ42_9LAMI</name>
<keyword evidence="2" id="KW-1185">Reference proteome</keyword>
<dbReference type="AlphaFoldDB" id="A0AAD2AJ42"/>
<sequence>MLLRPDCGTLASVETDCKPSVPIIGEALFFAIRVLLARSLRRSSIPLSLNSVFVLVVGCQYGGVINFEGGSPNMETTEITLSTGCEVEECRISNARWRSDAARSRFKGFLIWGYQLGVMTNGSTNNGLEH</sequence>
<dbReference type="Proteomes" id="UP000834106">
    <property type="component" value="Chromosome 22"/>
</dbReference>
<dbReference type="EMBL" id="OU503057">
    <property type="protein sequence ID" value="CAI9786142.1"/>
    <property type="molecule type" value="Genomic_DNA"/>
</dbReference>
<reference evidence="1" key="1">
    <citation type="submission" date="2023-05" db="EMBL/GenBank/DDBJ databases">
        <authorList>
            <person name="Huff M."/>
        </authorList>
    </citation>
    <scope>NUCLEOTIDE SEQUENCE</scope>
</reference>
<organism evidence="1 2">
    <name type="scientific">Fraxinus pennsylvanica</name>
    <dbReference type="NCBI Taxonomy" id="56036"/>
    <lineage>
        <taxon>Eukaryota</taxon>
        <taxon>Viridiplantae</taxon>
        <taxon>Streptophyta</taxon>
        <taxon>Embryophyta</taxon>
        <taxon>Tracheophyta</taxon>
        <taxon>Spermatophyta</taxon>
        <taxon>Magnoliopsida</taxon>
        <taxon>eudicotyledons</taxon>
        <taxon>Gunneridae</taxon>
        <taxon>Pentapetalae</taxon>
        <taxon>asterids</taxon>
        <taxon>lamiids</taxon>
        <taxon>Lamiales</taxon>
        <taxon>Oleaceae</taxon>
        <taxon>Oleeae</taxon>
        <taxon>Fraxinus</taxon>
    </lineage>
</organism>
<dbReference type="PANTHER" id="PTHR35118">
    <property type="entry name" value="KINASE FAMILY PROTEIN"/>
    <property type="match status" value="1"/>
</dbReference>
<gene>
    <name evidence="1" type="ORF">FPE_LOCUS33572</name>
</gene>
<evidence type="ECO:0000313" key="2">
    <source>
        <dbReference type="Proteomes" id="UP000834106"/>
    </source>
</evidence>
<protein>
    <submittedName>
        <fullName evidence="1">Uncharacterized protein</fullName>
    </submittedName>
</protein>
<dbReference type="PANTHER" id="PTHR35118:SF3">
    <property type="entry name" value="PROTEIN KINASE SUPERFAMILY PROTEIN"/>
    <property type="match status" value="1"/>
</dbReference>
<evidence type="ECO:0000313" key="1">
    <source>
        <dbReference type="EMBL" id="CAI9786142.1"/>
    </source>
</evidence>
<proteinExistence type="predicted"/>
<accession>A0AAD2AJ42</accession>